<feature type="non-terminal residue" evidence="1">
    <location>
        <position position="1"/>
    </location>
</feature>
<dbReference type="EMBL" id="UINC01026452">
    <property type="protein sequence ID" value="SVB03926.1"/>
    <property type="molecule type" value="Genomic_DNA"/>
</dbReference>
<evidence type="ECO:0000313" key="1">
    <source>
        <dbReference type="EMBL" id="SVB03926.1"/>
    </source>
</evidence>
<gene>
    <name evidence="1" type="ORF">METZ01_LOCUS156780</name>
</gene>
<sequence length="41" mass="4462">VAAGLKDLHQFPTPDEGPEFYVDYDETGPYVAEIGESECAT</sequence>
<organism evidence="1">
    <name type="scientific">marine metagenome</name>
    <dbReference type="NCBI Taxonomy" id="408172"/>
    <lineage>
        <taxon>unclassified sequences</taxon>
        <taxon>metagenomes</taxon>
        <taxon>ecological metagenomes</taxon>
    </lineage>
</organism>
<dbReference type="AlphaFoldDB" id="A0A382AR05"/>
<proteinExistence type="predicted"/>
<protein>
    <submittedName>
        <fullName evidence="1">Uncharacterized protein</fullName>
    </submittedName>
</protein>
<name>A0A382AR05_9ZZZZ</name>
<reference evidence="1" key="1">
    <citation type="submission" date="2018-05" db="EMBL/GenBank/DDBJ databases">
        <authorList>
            <person name="Lanie J.A."/>
            <person name="Ng W.-L."/>
            <person name="Kazmierczak K.M."/>
            <person name="Andrzejewski T.M."/>
            <person name="Davidsen T.M."/>
            <person name="Wayne K.J."/>
            <person name="Tettelin H."/>
            <person name="Glass J.I."/>
            <person name="Rusch D."/>
            <person name="Podicherti R."/>
            <person name="Tsui H.-C.T."/>
            <person name="Winkler M.E."/>
        </authorList>
    </citation>
    <scope>NUCLEOTIDE SEQUENCE</scope>
</reference>
<accession>A0A382AR05</accession>